<evidence type="ECO:0000313" key="3">
    <source>
        <dbReference type="EMBL" id="UJF33624.1"/>
    </source>
</evidence>
<dbReference type="PANTHER" id="PTHR42988">
    <property type="entry name" value="PHOSPHOHYDROLASE"/>
    <property type="match status" value="1"/>
</dbReference>
<dbReference type="SUPFAM" id="SSF56300">
    <property type="entry name" value="Metallo-dependent phosphatases"/>
    <property type="match status" value="1"/>
</dbReference>
<evidence type="ECO:0008006" key="5">
    <source>
        <dbReference type="Google" id="ProtNLM"/>
    </source>
</evidence>
<dbReference type="InterPro" id="IPR029052">
    <property type="entry name" value="Metallo-depent_PP-like"/>
</dbReference>
<dbReference type="RefSeq" id="WP_235120001.1">
    <property type="nucleotide sequence ID" value="NZ_CP090978.1"/>
</dbReference>
<evidence type="ECO:0000313" key="4">
    <source>
        <dbReference type="Proteomes" id="UP001649230"/>
    </source>
</evidence>
<keyword evidence="2" id="KW-0378">Hydrolase</keyword>
<sequence>MDTEQLEWLRAQLEASGDKPAFVFAHHPVHATTSRSTLDKLSIHPDIDMMAVLKAKKGPGFYFCGHNHANSIALQNGWHFIQTAACLDIPAFRVVELQNGQVSISLVELNDEELHEQISRFHTKMRGFTPFPEARGEAADWSLTVRLDETTAKMG</sequence>
<name>A0ABY3SK57_9BACL</name>
<reference evidence="3 4" key="1">
    <citation type="journal article" date="2024" name="Int. J. Syst. Evol. Microbiol.">
        <title>Paenibacillus hexagrammi sp. nov., a novel bacterium isolated from the gut content of Hexagrammos agrammus.</title>
        <authorList>
            <person name="Jung H.K."/>
            <person name="Kim D.G."/>
            <person name="Zin H."/>
            <person name="Park J."/>
            <person name="Jung H."/>
            <person name="Kim Y.O."/>
            <person name="Kong H.J."/>
            <person name="Kim J.W."/>
            <person name="Kim Y.S."/>
        </authorList>
    </citation>
    <scope>NUCLEOTIDE SEQUENCE [LARGE SCALE GENOMIC DNA]</scope>
    <source>
        <strain evidence="3 4">YPD9-1</strain>
    </source>
</reference>
<keyword evidence="4" id="KW-1185">Reference proteome</keyword>
<accession>A0ABY3SK57</accession>
<keyword evidence="1" id="KW-0479">Metal-binding</keyword>
<evidence type="ECO:0000256" key="2">
    <source>
        <dbReference type="ARBA" id="ARBA00022801"/>
    </source>
</evidence>
<dbReference type="Gene3D" id="3.30.750.180">
    <property type="entry name" value="GpdQ, beta-strand dimerisation domain"/>
    <property type="match status" value="1"/>
</dbReference>
<organism evidence="3 4">
    <name type="scientific">Paenibacillus hexagrammi</name>
    <dbReference type="NCBI Taxonomy" id="2908839"/>
    <lineage>
        <taxon>Bacteria</taxon>
        <taxon>Bacillati</taxon>
        <taxon>Bacillota</taxon>
        <taxon>Bacilli</taxon>
        <taxon>Bacillales</taxon>
        <taxon>Paenibacillaceae</taxon>
        <taxon>Paenibacillus</taxon>
    </lineage>
</organism>
<dbReference type="InterPro" id="IPR050884">
    <property type="entry name" value="CNP_phosphodiesterase-III"/>
</dbReference>
<dbReference type="EMBL" id="CP090978">
    <property type="protein sequence ID" value="UJF33624.1"/>
    <property type="molecule type" value="Genomic_DNA"/>
</dbReference>
<protein>
    <recommendedName>
        <fullName evidence="5">Calcineurin-like phosphoesterase domain-containing protein</fullName>
    </recommendedName>
</protein>
<gene>
    <name evidence="3" type="ORF">L0M14_29780</name>
</gene>
<proteinExistence type="predicted"/>
<evidence type="ECO:0000256" key="1">
    <source>
        <dbReference type="ARBA" id="ARBA00022723"/>
    </source>
</evidence>
<dbReference type="Proteomes" id="UP001649230">
    <property type="component" value="Chromosome"/>
</dbReference>
<dbReference type="PANTHER" id="PTHR42988:SF2">
    <property type="entry name" value="CYCLIC NUCLEOTIDE PHOSPHODIESTERASE CBUA0032-RELATED"/>
    <property type="match status" value="1"/>
</dbReference>
<dbReference type="InterPro" id="IPR042281">
    <property type="entry name" value="GpdQ_beta-strand"/>
</dbReference>